<sequence>MSTSAHLVDHHKQRRSTILSSTFATYQRQLLRAALVGVLISTSISILPQSAYSEAHQPARMLIDEASDHPAEILGTATEDRRAVRHPDGRVTVESWSQPVRVEKPDGKWGWIDTTLVEKDGALQPKLSKSGLRLSVGGEGKPLASLSASGDSALHLSWTTSLPRPTVAGNRATYPNAAGPGTDLIVTALGTGFRQEIVLHQRPKKGIDLSLPIRTESSELSSTENGRLQLTDNSGRRIVESSSSIRLAGTPSNKSKSSANRAKPLKSAMVVEDGTQKLSLSPTGSVLDDPKTTYPLTISSTFLMSLDNDVDVADDSQLADPTRPFLVAGSVFGIETCPCTALWPAQCGDLASARRRPSGAAGQSTG</sequence>
<name>A0A1G7U1N6_9ACTN</name>
<keyword evidence="3" id="KW-1185">Reference proteome</keyword>
<feature type="compositionally biased region" description="Polar residues" evidence="1">
    <location>
        <begin position="218"/>
        <end position="233"/>
    </location>
</feature>
<organism evidence="2 3">
    <name type="scientific">Sinosporangium album</name>
    <dbReference type="NCBI Taxonomy" id="504805"/>
    <lineage>
        <taxon>Bacteria</taxon>
        <taxon>Bacillati</taxon>
        <taxon>Actinomycetota</taxon>
        <taxon>Actinomycetes</taxon>
        <taxon>Streptosporangiales</taxon>
        <taxon>Streptosporangiaceae</taxon>
        <taxon>Sinosporangium</taxon>
    </lineage>
</organism>
<feature type="region of interest" description="Disordered" evidence="1">
    <location>
        <begin position="217"/>
        <end position="267"/>
    </location>
</feature>
<feature type="compositionally biased region" description="Low complexity" evidence="1">
    <location>
        <begin position="252"/>
        <end position="262"/>
    </location>
</feature>
<dbReference type="EMBL" id="FNCN01000004">
    <property type="protein sequence ID" value="SDG41525.1"/>
    <property type="molecule type" value="Genomic_DNA"/>
</dbReference>
<evidence type="ECO:0000313" key="2">
    <source>
        <dbReference type="EMBL" id="SDG41525.1"/>
    </source>
</evidence>
<evidence type="ECO:0000313" key="3">
    <source>
        <dbReference type="Proteomes" id="UP000198923"/>
    </source>
</evidence>
<accession>A0A1G7U1N6</accession>
<protein>
    <submittedName>
        <fullName evidence="2">Uncharacterized protein</fullName>
    </submittedName>
</protein>
<reference evidence="2 3" key="1">
    <citation type="submission" date="2016-10" db="EMBL/GenBank/DDBJ databases">
        <authorList>
            <person name="de Groot N.N."/>
        </authorList>
    </citation>
    <scope>NUCLEOTIDE SEQUENCE [LARGE SCALE GENOMIC DNA]</scope>
    <source>
        <strain evidence="2 3">CPCC 201354</strain>
    </source>
</reference>
<dbReference type="STRING" id="504805.SAMN05421505_10458"/>
<gene>
    <name evidence="2" type="ORF">SAMN05421505_10458</name>
</gene>
<dbReference type="Proteomes" id="UP000198923">
    <property type="component" value="Unassembled WGS sequence"/>
</dbReference>
<dbReference type="AlphaFoldDB" id="A0A1G7U1N6"/>
<evidence type="ECO:0000256" key="1">
    <source>
        <dbReference type="SAM" id="MobiDB-lite"/>
    </source>
</evidence>
<proteinExistence type="predicted"/>